<keyword evidence="2" id="KW-1185">Reference proteome</keyword>
<dbReference type="Gene3D" id="2.160.10.10">
    <property type="entry name" value="Hexapeptide repeat proteins"/>
    <property type="match status" value="1"/>
</dbReference>
<dbReference type="PANTHER" id="PTHR42811">
    <property type="entry name" value="SERINE ACETYLTRANSFERASE"/>
    <property type="match status" value="1"/>
</dbReference>
<dbReference type="SUPFAM" id="SSF51161">
    <property type="entry name" value="Trimeric LpxA-like enzymes"/>
    <property type="match status" value="1"/>
</dbReference>
<dbReference type="InterPro" id="IPR011004">
    <property type="entry name" value="Trimer_LpxA-like_sf"/>
</dbReference>
<evidence type="ECO:0000313" key="2">
    <source>
        <dbReference type="Proteomes" id="UP000293638"/>
    </source>
</evidence>
<gene>
    <name evidence="1" type="ORF">EV189_2797</name>
</gene>
<reference evidence="1 2" key="1">
    <citation type="submission" date="2019-02" db="EMBL/GenBank/DDBJ databases">
        <title>Genomic Encyclopedia of Type Strains, Phase IV (KMG-IV): sequencing the most valuable type-strain genomes for metagenomic binning, comparative biology and taxonomic classification.</title>
        <authorList>
            <person name="Goeker M."/>
        </authorList>
    </citation>
    <scope>NUCLEOTIDE SEQUENCE [LARGE SCALE GENOMIC DNA]</scope>
    <source>
        <strain evidence="1 2">DSM 45622</strain>
    </source>
</reference>
<name>A0A4Q7NQ06_9ACTN</name>
<dbReference type="InterPro" id="IPR001451">
    <property type="entry name" value="Hexapep"/>
</dbReference>
<dbReference type="EMBL" id="SGXD01000003">
    <property type="protein sequence ID" value="RZS87369.1"/>
    <property type="molecule type" value="Genomic_DNA"/>
</dbReference>
<proteinExistence type="predicted"/>
<protein>
    <submittedName>
        <fullName evidence="1">Serine O-acetyltransferase</fullName>
    </submittedName>
</protein>
<comment type="caution">
    <text evidence="1">The sequence shown here is derived from an EMBL/GenBank/DDBJ whole genome shotgun (WGS) entry which is preliminary data.</text>
</comment>
<dbReference type="GO" id="GO:0016740">
    <property type="term" value="F:transferase activity"/>
    <property type="evidence" value="ECO:0007669"/>
    <property type="project" value="UniProtKB-KW"/>
</dbReference>
<dbReference type="Proteomes" id="UP000293638">
    <property type="component" value="Unassembled WGS sequence"/>
</dbReference>
<dbReference type="Pfam" id="PF00132">
    <property type="entry name" value="Hexapep"/>
    <property type="match status" value="1"/>
</dbReference>
<dbReference type="AlphaFoldDB" id="A0A4Q7NQ06"/>
<sequence>MITSKHELELYLAEDLRANGIHGSWNWRHAVSPTSQARILRWQRSLRRLEYLTTQPPTPLQRIRLAVLWRLHLRQAAVLGFTIPLGTFGPGLSIAHYGTITVNTRARIGANCRIHPSTTIGATHEGVPTIGDDAYIGPGARITGDVRLGDRVTVAGNAVVTKSFEESGVIIGGVPAKVLRSGVAYEWRH</sequence>
<dbReference type="RefSeq" id="WP_165400299.1">
    <property type="nucleotide sequence ID" value="NZ_SGXD01000003.1"/>
</dbReference>
<organism evidence="1 2">
    <name type="scientific">Motilibacter rhizosphaerae</name>
    <dbReference type="NCBI Taxonomy" id="598652"/>
    <lineage>
        <taxon>Bacteria</taxon>
        <taxon>Bacillati</taxon>
        <taxon>Actinomycetota</taxon>
        <taxon>Actinomycetes</taxon>
        <taxon>Motilibacterales</taxon>
        <taxon>Motilibacteraceae</taxon>
        <taxon>Motilibacter</taxon>
    </lineage>
</organism>
<accession>A0A4Q7NQ06</accession>
<evidence type="ECO:0000313" key="1">
    <source>
        <dbReference type="EMBL" id="RZS87369.1"/>
    </source>
</evidence>
<keyword evidence="1" id="KW-0808">Transferase</keyword>